<keyword evidence="3" id="KW-0238">DNA-binding</keyword>
<dbReference type="Gene3D" id="3.40.190.10">
    <property type="entry name" value="Periplasmic binding protein-like II"/>
    <property type="match status" value="2"/>
</dbReference>
<dbReference type="Gene3D" id="1.10.10.10">
    <property type="entry name" value="Winged helix-like DNA-binding domain superfamily/Winged helix DNA-binding domain"/>
    <property type="match status" value="1"/>
</dbReference>
<dbReference type="SUPFAM" id="SSF53850">
    <property type="entry name" value="Periplasmic binding protein-like II"/>
    <property type="match status" value="1"/>
</dbReference>
<dbReference type="AlphaFoldDB" id="A0A2N4UDW4"/>
<dbReference type="PANTHER" id="PTHR30537:SF26">
    <property type="entry name" value="GLYCINE CLEAVAGE SYSTEM TRANSCRIPTIONAL ACTIVATOR"/>
    <property type="match status" value="1"/>
</dbReference>
<dbReference type="InterPro" id="IPR058163">
    <property type="entry name" value="LysR-type_TF_proteobact-type"/>
</dbReference>
<dbReference type="FunFam" id="1.10.10.10:FF:000001">
    <property type="entry name" value="LysR family transcriptional regulator"/>
    <property type="match status" value="1"/>
</dbReference>
<organism evidence="6 7">
    <name type="scientific">Pollutimonas nitritireducens</name>
    <dbReference type="NCBI Taxonomy" id="2045209"/>
    <lineage>
        <taxon>Bacteria</taxon>
        <taxon>Pseudomonadati</taxon>
        <taxon>Pseudomonadota</taxon>
        <taxon>Betaproteobacteria</taxon>
        <taxon>Burkholderiales</taxon>
        <taxon>Alcaligenaceae</taxon>
        <taxon>Pollutimonas</taxon>
    </lineage>
</organism>
<evidence type="ECO:0000256" key="4">
    <source>
        <dbReference type="ARBA" id="ARBA00023163"/>
    </source>
</evidence>
<comment type="caution">
    <text evidence="6">The sequence shown here is derived from an EMBL/GenBank/DDBJ whole genome shotgun (WGS) entry which is preliminary data.</text>
</comment>
<evidence type="ECO:0000256" key="2">
    <source>
        <dbReference type="ARBA" id="ARBA00023015"/>
    </source>
</evidence>
<protein>
    <recommendedName>
        <fullName evidence="5">HTH lysR-type domain-containing protein</fullName>
    </recommendedName>
</protein>
<dbReference type="Pfam" id="PF00126">
    <property type="entry name" value="HTH_1"/>
    <property type="match status" value="1"/>
</dbReference>
<comment type="similarity">
    <text evidence="1">Belongs to the LysR transcriptional regulatory family.</text>
</comment>
<dbReference type="GO" id="GO:0006351">
    <property type="term" value="P:DNA-templated transcription"/>
    <property type="evidence" value="ECO:0007669"/>
    <property type="project" value="TreeGrafter"/>
</dbReference>
<dbReference type="GO" id="GO:0043565">
    <property type="term" value="F:sequence-specific DNA binding"/>
    <property type="evidence" value="ECO:0007669"/>
    <property type="project" value="TreeGrafter"/>
</dbReference>
<evidence type="ECO:0000313" key="7">
    <source>
        <dbReference type="Proteomes" id="UP000234328"/>
    </source>
</evidence>
<evidence type="ECO:0000313" key="6">
    <source>
        <dbReference type="EMBL" id="PLC53209.1"/>
    </source>
</evidence>
<evidence type="ECO:0000259" key="5">
    <source>
        <dbReference type="PROSITE" id="PS50931"/>
    </source>
</evidence>
<feature type="domain" description="HTH lysR-type" evidence="5">
    <location>
        <begin position="21"/>
        <end position="78"/>
    </location>
</feature>
<dbReference type="Proteomes" id="UP000234328">
    <property type="component" value="Unassembled WGS sequence"/>
</dbReference>
<dbReference type="Pfam" id="PF03466">
    <property type="entry name" value="LysR_substrate"/>
    <property type="match status" value="1"/>
</dbReference>
<dbReference type="InterPro" id="IPR036390">
    <property type="entry name" value="WH_DNA-bd_sf"/>
</dbReference>
<reference evidence="6 7" key="1">
    <citation type="submission" date="2017-10" db="EMBL/GenBank/DDBJ databases">
        <title>Two draft genome sequences of Pusillimonas sp. strains isolated from a nitrate- and radionuclide-contaminated groundwater in Russia.</title>
        <authorList>
            <person name="Grouzdev D.S."/>
            <person name="Tourova T.P."/>
            <person name="Goeva M.A."/>
            <person name="Babich T.L."/>
            <person name="Sokolova D.S."/>
            <person name="Abdullin R."/>
            <person name="Poltaraus A.B."/>
            <person name="Toshchakov S.V."/>
            <person name="Nazina T.N."/>
        </authorList>
    </citation>
    <scope>NUCLEOTIDE SEQUENCE [LARGE SCALE GENOMIC DNA]</scope>
    <source>
        <strain evidence="6 7">JR1/69-2-13</strain>
    </source>
</reference>
<sequence length="321" mass="35740">MYVESRQDHITGASLMKGSRDSLKSLRIFISAAQTLNFSRSAEELSLTQSAVSKHIFTLEQRLGTALFDRKARGLELTYAGIQYLKRIGPAVHLIDEASALVAHSDARAALNVVVSPSFAHFCLLPNLSEFFAKHPHIKLNIRPRLLYEPQAFEPFDAAIQLHTGHAGGLSTEYLCGREMALVAAPDLVQRERAFSIADLDRLVLLKRAQRGYNWSEWRAVMAPNWSGPPADAPEYEGFSMLLPAVTHGLGAAIAPLCMTLDALDQGTVVRPLGEAVIGRYAYYLMKPAARRYDPHVEAFSDWVMYSARQLQQRVNDFISR</sequence>
<keyword evidence="4" id="KW-0804">Transcription</keyword>
<accession>A0A2N4UDW4</accession>
<evidence type="ECO:0000256" key="1">
    <source>
        <dbReference type="ARBA" id="ARBA00009437"/>
    </source>
</evidence>
<keyword evidence="2" id="KW-0805">Transcription regulation</keyword>
<dbReference type="PRINTS" id="PR00039">
    <property type="entry name" value="HTHLYSR"/>
</dbReference>
<dbReference type="InterPro" id="IPR005119">
    <property type="entry name" value="LysR_subst-bd"/>
</dbReference>
<dbReference type="InterPro" id="IPR036388">
    <property type="entry name" value="WH-like_DNA-bd_sf"/>
</dbReference>
<dbReference type="SUPFAM" id="SSF46785">
    <property type="entry name" value="Winged helix' DNA-binding domain"/>
    <property type="match status" value="1"/>
</dbReference>
<proteinExistence type="inferred from homology"/>
<gene>
    <name evidence="6" type="ORF">CR155_13065</name>
</gene>
<dbReference type="PANTHER" id="PTHR30537">
    <property type="entry name" value="HTH-TYPE TRANSCRIPTIONAL REGULATOR"/>
    <property type="match status" value="1"/>
</dbReference>
<dbReference type="InterPro" id="IPR000847">
    <property type="entry name" value="LysR_HTH_N"/>
</dbReference>
<name>A0A2N4UDW4_9BURK</name>
<keyword evidence="7" id="KW-1185">Reference proteome</keyword>
<dbReference type="GO" id="GO:0003700">
    <property type="term" value="F:DNA-binding transcription factor activity"/>
    <property type="evidence" value="ECO:0007669"/>
    <property type="project" value="InterPro"/>
</dbReference>
<dbReference type="EMBL" id="PDNV01000008">
    <property type="protein sequence ID" value="PLC53209.1"/>
    <property type="molecule type" value="Genomic_DNA"/>
</dbReference>
<dbReference type="PROSITE" id="PS50931">
    <property type="entry name" value="HTH_LYSR"/>
    <property type="match status" value="1"/>
</dbReference>
<evidence type="ECO:0000256" key="3">
    <source>
        <dbReference type="ARBA" id="ARBA00023125"/>
    </source>
</evidence>